<feature type="compositionally biased region" description="Polar residues" evidence="8">
    <location>
        <begin position="520"/>
        <end position="532"/>
    </location>
</feature>
<keyword evidence="3 9" id="KW-0812">Transmembrane</keyword>
<evidence type="ECO:0000256" key="6">
    <source>
        <dbReference type="ARBA" id="ARBA00023136"/>
    </source>
</evidence>
<keyword evidence="13" id="KW-1185">Reference proteome</keyword>
<dbReference type="GeneTree" id="ENSGT00950000183184"/>
<comment type="similarity">
    <text evidence="2">Belongs to the FAM171 family.</text>
</comment>
<evidence type="ECO:0000256" key="7">
    <source>
        <dbReference type="ARBA" id="ARBA00023180"/>
    </source>
</evidence>
<keyword evidence="7" id="KW-0325">Glycoprotein</keyword>
<dbReference type="AlphaFoldDB" id="A0A669BEE2"/>
<dbReference type="InParanoid" id="A0A669BEE2"/>
<feature type="domain" description="FAM171 C-terminal" evidence="11">
    <location>
        <begin position="562"/>
        <end position="634"/>
    </location>
</feature>
<dbReference type="Ensembl" id="ENSONIT00000036371.1">
    <property type="protein sequence ID" value="ENSONIP00000033807.1"/>
    <property type="gene ID" value="ENSONIG00000004615.2"/>
</dbReference>
<evidence type="ECO:0000256" key="5">
    <source>
        <dbReference type="ARBA" id="ARBA00022989"/>
    </source>
</evidence>
<reference evidence="12" key="1">
    <citation type="submission" date="2025-08" db="UniProtKB">
        <authorList>
            <consortium name="Ensembl"/>
        </authorList>
    </citation>
    <scope>IDENTIFICATION</scope>
</reference>
<evidence type="ECO:0000256" key="8">
    <source>
        <dbReference type="SAM" id="MobiDB-lite"/>
    </source>
</evidence>
<keyword evidence="5 9" id="KW-1133">Transmembrane helix</keyword>
<feature type="transmembrane region" description="Helical" evidence="9">
    <location>
        <begin position="320"/>
        <end position="340"/>
    </location>
</feature>
<evidence type="ECO:0000259" key="11">
    <source>
        <dbReference type="Pfam" id="PF20771"/>
    </source>
</evidence>
<name>A0A669BEE2_ORENI</name>
<evidence type="ECO:0000256" key="1">
    <source>
        <dbReference type="ARBA" id="ARBA00004479"/>
    </source>
</evidence>
<sequence length="686" mass="74504">FSCCFVNNVSSRLISTAATSILAAAITMLPSFCEPAVFGFLSPGSTFSLKVQVNDVLSRQYLSQAVVELYVNYTKTNTALSGEDGGVLFHVPYHTGMLLTVVACQDGYICTLLLCKTDKMPIFSSVTLSLQGLNQGNIWLFEDSVLITGRTSDASSQPVVSFPKTLLNLTHSNNITSVKAFLTIPRLTSEQGGFLDTRGIMSSKSGYVSVELSPVAAVSVQLFSGDTELHVTGPVQMNLNIPDSFRLQSSSVIPAWFFNRTTGGWMRKGLGKVASVDGRLVWTFTAPHLGYWIAAPVSSNRGKSFFELAIPIDFFIRHSFFLMVLFGGTLVIIISLLVGLCYCRCSSGETKAAKILPVMTKDQNTSTCDDDLFEVSSGKASHSQDQQPEEKGDSRHNASFIANTNAVAIMLENDLNTDPNDLTCSHKASEQRVSVSLTDNLFFYNQPVAILHTPAFFHLEEQPEQAQWSKSATLPRAGASNGAATEPLSKENLTQTQTKGLPETQNQAAETEDKLGASGGSQTATPTNTSRLPESVSVPGTLHKILDSRHSVHGQSNISSLQPPRAWFVSLEGKPAAEIHYAVTEQQRRRRPVESRETSLDSGVDMSELNQTSGRRAVTLERNATFVKSASSSKHTCLDCGRNPCTKKTSQISHRQATGWIHSCCCEAIVLTNITIIASTVTTWQL</sequence>
<keyword evidence="6 9" id="KW-0472">Membrane</keyword>
<evidence type="ECO:0000313" key="12">
    <source>
        <dbReference type="Ensembl" id="ENSONIP00000033807.1"/>
    </source>
</evidence>
<keyword evidence="4" id="KW-0732">Signal</keyword>
<evidence type="ECO:0000256" key="9">
    <source>
        <dbReference type="SAM" id="Phobius"/>
    </source>
</evidence>
<dbReference type="GO" id="GO:0016020">
    <property type="term" value="C:membrane"/>
    <property type="evidence" value="ECO:0007669"/>
    <property type="project" value="UniProtKB-SubCell"/>
</dbReference>
<gene>
    <name evidence="12" type="primary">FAM171B</name>
</gene>
<dbReference type="InterPro" id="IPR018890">
    <property type="entry name" value="FAM171"/>
</dbReference>
<protein>
    <submittedName>
        <fullName evidence="12">Family with sequence similarity 171 member B</fullName>
    </submittedName>
</protein>
<comment type="subcellular location">
    <subcellularLocation>
        <location evidence="1">Membrane</location>
        <topology evidence="1">Single-pass type I membrane protein</topology>
    </subcellularLocation>
</comment>
<proteinExistence type="inferred from homology"/>
<dbReference type="Proteomes" id="UP000005207">
    <property type="component" value="Unplaced"/>
</dbReference>
<feature type="domain" description="FAM171 N-terminal" evidence="10">
    <location>
        <begin position="48"/>
        <end position="295"/>
    </location>
</feature>
<organism evidence="12 13">
    <name type="scientific">Oreochromis niloticus</name>
    <name type="common">Nile tilapia</name>
    <name type="synonym">Tilapia nilotica</name>
    <dbReference type="NCBI Taxonomy" id="8128"/>
    <lineage>
        <taxon>Eukaryota</taxon>
        <taxon>Metazoa</taxon>
        <taxon>Chordata</taxon>
        <taxon>Craniata</taxon>
        <taxon>Vertebrata</taxon>
        <taxon>Euteleostomi</taxon>
        <taxon>Actinopterygii</taxon>
        <taxon>Neopterygii</taxon>
        <taxon>Teleostei</taxon>
        <taxon>Neoteleostei</taxon>
        <taxon>Acanthomorphata</taxon>
        <taxon>Ovalentaria</taxon>
        <taxon>Cichlomorphae</taxon>
        <taxon>Cichliformes</taxon>
        <taxon>Cichlidae</taxon>
        <taxon>African cichlids</taxon>
        <taxon>Pseudocrenilabrinae</taxon>
        <taxon>Oreochromini</taxon>
        <taxon>Oreochromis</taxon>
    </lineage>
</organism>
<dbReference type="InterPro" id="IPR049175">
    <property type="entry name" value="FAM171_C"/>
</dbReference>
<dbReference type="PANTHER" id="PTHR31626">
    <property type="entry name" value="SUSHI DOMAIN-CONTAINING PROTEIN"/>
    <property type="match status" value="1"/>
</dbReference>
<evidence type="ECO:0000259" key="10">
    <source>
        <dbReference type="Pfam" id="PF10577"/>
    </source>
</evidence>
<accession>A0A669BEE2</accession>
<dbReference type="Pfam" id="PF20771">
    <property type="entry name" value="FAM171A1-2-B_C"/>
    <property type="match status" value="1"/>
</dbReference>
<feature type="compositionally biased region" description="Polar residues" evidence="8">
    <location>
        <begin position="491"/>
        <end position="509"/>
    </location>
</feature>
<dbReference type="PANTHER" id="PTHR31626:SF2">
    <property type="entry name" value="PROTEIN FAM171B"/>
    <property type="match status" value="1"/>
</dbReference>
<evidence type="ECO:0000256" key="4">
    <source>
        <dbReference type="ARBA" id="ARBA00022729"/>
    </source>
</evidence>
<feature type="region of interest" description="Disordered" evidence="8">
    <location>
        <begin position="467"/>
        <end position="537"/>
    </location>
</feature>
<dbReference type="Pfam" id="PF10577">
    <property type="entry name" value="FAM171A1-2-B_N"/>
    <property type="match status" value="1"/>
</dbReference>
<reference evidence="12" key="2">
    <citation type="submission" date="2025-09" db="UniProtKB">
        <authorList>
            <consortium name="Ensembl"/>
        </authorList>
    </citation>
    <scope>IDENTIFICATION</scope>
</reference>
<evidence type="ECO:0000256" key="3">
    <source>
        <dbReference type="ARBA" id="ARBA00022692"/>
    </source>
</evidence>
<evidence type="ECO:0000256" key="2">
    <source>
        <dbReference type="ARBA" id="ARBA00006818"/>
    </source>
</evidence>
<dbReference type="OMA" id="INQGNIW"/>
<evidence type="ECO:0000313" key="13">
    <source>
        <dbReference type="Proteomes" id="UP000005207"/>
    </source>
</evidence>
<dbReference type="InterPro" id="IPR048530">
    <property type="entry name" value="FAM171_N"/>
</dbReference>